<keyword evidence="1" id="KW-0472">Membrane</keyword>
<feature type="transmembrane region" description="Helical" evidence="1">
    <location>
        <begin position="237"/>
        <end position="262"/>
    </location>
</feature>
<name>A0ABV8XBY8_9LACT</name>
<proteinExistence type="predicted"/>
<feature type="transmembrane region" description="Helical" evidence="1">
    <location>
        <begin position="274"/>
        <end position="296"/>
    </location>
</feature>
<accession>A0ABV8XBY8</accession>
<evidence type="ECO:0000256" key="1">
    <source>
        <dbReference type="SAM" id="Phobius"/>
    </source>
</evidence>
<dbReference type="Pfam" id="PF09991">
    <property type="entry name" value="DUF2232"/>
    <property type="match status" value="1"/>
</dbReference>
<feature type="transmembrane region" description="Helical" evidence="1">
    <location>
        <begin position="173"/>
        <end position="193"/>
    </location>
</feature>
<comment type="caution">
    <text evidence="2">The sequence shown here is derived from an EMBL/GenBank/DDBJ whole genome shotgun (WGS) entry which is preliminary data.</text>
</comment>
<reference evidence="3" key="1">
    <citation type="journal article" date="2019" name="Int. J. Syst. Evol. Microbiol.">
        <title>The Global Catalogue of Microorganisms (GCM) 10K type strain sequencing project: providing services to taxonomists for standard genome sequencing and annotation.</title>
        <authorList>
            <consortium name="The Broad Institute Genomics Platform"/>
            <consortium name="The Broad Institute Genome Sequencing Center for Infectious Disease"/>
            <person name="Wu L."/>
            <person name="Ma J."/>
        </authorList>
    </citation>
    <scope>NUCLEOTIDE SEQUENCE [LARGE SCALE GENOMIC DNA]</scope>
    <source>
        <strain evidence="3">CCUG 59778</strain>
    </source>
</reference>
<evidence type="ECO:0000313" key="3">
    <source>
        <dbReference type="Proteomes" id="UP001595817"/>
    </source>
</evidence>
<feature type="transmembrane region" description="Helical" evidence="1">
    <location>
        <begin position="12"/>
        <end position="39"/>
    </location>
</feature>
<gene>
    <name evidence="2" type="ORF">ACFOZY_14835</name>
</gene>
<sequence>MNNDLTRRLTHGAMMIALFTILLAISIYVPLLNLITALFVPLPLVWYSAKYNRSSSISVAAVSIVVSFLIGGLAALPFALIQAPAGLVMGEAIRTKKSKLYMLMSTGLTLLITTVLQYLALVKLFDVNIVAEVMSSVRSSIQSSLDMMDRFGQLDRQTEQAAMDMMALFEASVPAMVILTAFFSAFLYILLYTPILKRLGVKVPKFESFKEMKLPKSVLWYYLLVLLASFIDTEPGTFLFMVIINAHIILRMLLFLQGIAFIHFVVHEQKWPKWVTIISTILAFPLQTFVVMLGIFDLGFNIRNFVSNSTRK</sequence>
<keyword evidence="1" id="KW-1133">Transmembrane helix</keyword>
<evidence type="ECO:0000313" key="2">
    <source>
        <dbReference type="EMBL" id="MFC4411665.1"/>
    </source>
</evidence>
<dbReference type="EMBL" id="JBHSEC010000022">
    <property type="protein sequence ID" value="MFC4411665.1"/>
    <property type="molecule type" value="Genomic_DNA"/>
</dbReference>
<dbReference type="InterPro" id="IPR018710">
    <property type="entry name" value="DUF2232"/>
</dbReference>
<feature type="transmembrane region" description="Helical" evidence="1">
    <location>
        <begin position="59"/>
        <end position="80"/>
    </location>
</feature>
<dbReference type="RefSeq" id="WP_378156879.1">
    <property type="nucleotide sequence ID" value="NZ_JBHSEC010000022.1"/>
</dbReference>
<dbReference type="PANTHER" id="PTHR41324:SF1">
    <property type="entry name" value="DUF2232 DOMAIN-CONTAINING PROTEIN"/>
    <property type="match status" value="1"/>
</dbReference>
<dbReference type="PANTHER" id="PTHR41324">
    <property type="entry name" value="MEMBRANE PROTEIN-RELATED"/>
    <property type="match status" value="1"/>
</dbReference>
<protein>
    <submittedName>
        <fullName evidence="2">YybS family protein</fullName>
    </submittedName>
</protein>
<keyword evidence="3" id="KW-1185">Reference proteome</keyword>
<feature type="transmembrane region" description="Helical" evidence="1">
    <location>
        <begin position="100"/>
        <end position="120"/>
    </location>
</feature>
<organism evidence="2 3">
    <name type="scientific">Chungangia koreensis</name>
    <dbReference type="NCBI Taxonomy" id="752657"/>
    <lineage>
        <taxon>Bacteria</taxon>
        <taxon>Bacillati</taxon>
        <taxon>Bacillota</taxon>
        <taxon>Bacilli</taxon>
        <taxon>Lactobacillales</taxon>
        <taxon>Chungangia</taxon>
    </lineage>
</organism>
<keyword evidence="1" id="KW-0812">Transmembrane</keyword>
<dbReference type="Proteomes" id="UP001595817">
    <property type="component" value="Unassembled WGS sequence"/>
</dbReference>